<dbReference type="SUPFAM" id="SSF51230">
    <property type="entry name" value="Single hybrid motif"/>
    <property type="match status" value="1"/>
</dbReference>
<organism evidence="11 12">
    <name type="scientific">Occultella glacieicola</name>
    <dbReference type="NCBI Taxonomy" id="2518684"/>
    <lineage>
        <taxon>Bacteria</taxon>
        <taxon>Bacillati</taxon>
        <taxon>Actinomycetota</taxon>
        <taxon>Actinomycetes</taxon>
        <taxon>Micrococcales</taxon>
        <taxon>Ruaniaceae</taxon>
        <taxon>Occultella</taxon>
    </lineage>
</organism>
<dbReference type="PROSITE" id="PS00867">
    <property type="entry name" value="CPSASE_2"/>
    <property type="match status" value="1"/>
</dbReference>
<evidence type="ECO:0000256" key="2">
    <source>
        <dbReference type="ARBA" id="ARBA00022598"/>
    </source>
</evidence>
<dbReference type="PANTHER" id="PTHR18866">
    <property type="entry name" value="CARBOXYLASE:PYRUVATE/ACETYL-COA/PROPIONYL-COA CARBOXYLASE"/>
    <property type="match status" value="1"/>
</dbReference>
<dbReference type="SUPFAM" id="SSF51246">
    <property type="entry name" value="Rudiment single hybrid motif"/>
    <property type="match status" value="1"/>
</dbReference>
<keyword evidence="2" id="KW-0436">Ligase</keyword>
<keyword evidence="5" id="KW-0092">Biotin</keyword>
<evidence type="ECO:0000256" key="5">
    <source>
        <dbReference type="ARBA" id="ARBA00023267"/>
    </source>
</evidence>
<dbReference type="Pfam" id="PF02786">
    <property type="entry name" value="CPSase_L_D2"/>
    <property type="match status" value="1"/>
</dbReference>
<dbReference type="InterPro" id="IPR011764">
    <property type="entry name" value="Biotin_carboxylation_dom"/>
</dbReference>
<evidence type="ECO:0000256" key="7">
    <source>
        <dbReference type="SAM" id="MobiDB-lite"/>
    </source>
</evidence>
<evidence type="ECO:0000259" key="9">
    <source>
        <dbReference type="PROSITE" id="PS50975"/>
    </source>
</evidence>
<dbReference type="PANTHER" id="PTHR18866:SF126">
    <property type="entry name" value="BIOTIN CARBOXYLASE"/>
    <property type="match status" value="1"/>
</dbReference>
<dbReference type="CDD" id="cd06850">
    <property type="entry name" value="biotinyl_domain"/>
    <property type="match status" value="1"/>
</dbReference>
<dbReference type="SMART" id="SM00878">
    <property type="entry name" value="Biotin_carb_C"/>
    <property type="match status" value="1"/>
</dbReference>
<evidence type="ECO:0000313" key="12">
    <source>
        <dbReference type="Proteomes" id="UP000504882"/>
    </source>
</evidence>
<accession>A0ABY2EA87</accession>
<dbReference type="InterPro" id="IPR005479">
    <property type="entry name" value="CPAse_ATP-bd"/>
</dbReference>
<feature type="region of interest" description="Disordered" evidence="7">
    <location>
        <begin position="666"/>
        <end position="686"/>
    </location>
</feature>
<dbReference type="InterPro" id="IPR050856">
    <property type="entry name" value="Biotin_carboxylase_complex"/>
</dbReference>
<dbReference type="PROSITE" id="PS50975">
    <property type="entry name" value="ATP_GRASP"/>
    <property type="match status" value="1"/>
</dbReference>
<feature type="domain" description="ATP-grasp" evidence="9">
    <location>
        <begin position="121"/>
        <end position="316"/>
    </location>
</feature>
<protein>
    <submittedName>
        <fullName evidence="11">ATP-grasp domain-containing protein</fullName>
    </submittedName>
</protein>
<keyword evidence="4 6" id="KW-0067">ATP-binding</keyword>
<dbReference type="Gene3D" id="3.30.470.20">
    <property type="entry name" value="ATP-grasp fold, B domain"/>
    <property type="match status" value="1"/>
</dbReference>
<comment type="caution">
    <text evidence="11">The sequence shown here is derived from an EMBL/GenBank/DDBJ whole genome shotgun (WGS) entry which is preliminary data.</text>
</comment>
<evidence type="ECO:0000256" key="4">
    <source>
        <dbReference type="ARBA" id="ARBA00022840"/>
    </source>
</evidence>
<dbReference type="RefSeq" id="WP_133105762.1">
    <property type="nucleotide sequence ID" value="NZ_SMNA01000001.1"/>
</dbReference>
<evidence type="ECO:0000259" key="8">
    <source>
        <dbReference type="PROSITE" id="PS50968"/>
    </source>
</evidence>
<proteinExistence type="predicted"/>
<dbReference type="InterPro" id="IPR011761">
    <property type="entry name" value="ATP-grasp"/>
</dbReference>
<dbReference type="InterPro" id="IPR000089">
    <property type="entry name" value="Biotin_lipoyl"/>
</dbReference>
<keyword evidence="12" id="KW-1185">Reference proteome</keyword>
<dbReference type="Pfam" id="PF00364">
    <property type="entry name" value="Biotin_lipoyl"/>
    <property type="match status" value="1"/>
</dbReference>
<dbReference type="Pfam" id="PF00289">
    <property type="entry name" value="Biotin_carb_N"/>
    <property type="match status" value="1"/>
</dbReference>
<reference evidence="11 12" key="1">
    <citation type="submission" date="2019-03" db="EMBL/GenBank/DDBJ databases">
        <title>Genomic features of bacteria from cold environments.</title>
        <authorList>
            <person name="Shen L."/>
        </authorList>
    </citation>
    <scope>NUCLEOTIDE SEQUENCE [LARGE SCALE GENOMIC DNA]</scope>
    <source>
        <strain evidence="12">T3246-1</strain>
    </source>
</reference>
<dbReference type="Gene3D" id="2.40.50.100">
    <property type="match status" value="1"/>
</dbReference>
<dbReference type="PROSITE" id="PS50968">
    <property type="entry name" value="BIOTINYL_LIPOYL"/>
    <property type="match status" value="1"/>
</dbReference>
<dbReference type="EMBL" id="SMNA01000001">
    <property type="protein sequence ID" value="TDE98860.1"/>
    <property type="molecule type" value="Genomic_DNA"/>
</dbReference>
<dbReference type="PROSITE" id="PS00188">
    <property type="entry name" value="BIOTIN"/>
    <property type="match status" value="1"/>
</dbReference>
<dbReference type="InterPro" id="IPR016185">
    <property type="entry name" value="PreATP-grasp_dom_sf"/>
</dbReference>
<dbReference type="Proteomes" id="UP000504882">
    <property type="component" value="Unassembled WGS sequence"/>
</dbReference>
<keyword evidence="3 6" id="KW-0547">Nucleotide-binding</keyword>
<dbReference type="PROSITE" id="PS50979">
    <property type="entry name" value="BC"/>
    <property type="match status" value="1"/>
</dbReference>
<dbReference type="InterPro" id="IPR005482">
    <property type="entry name" value="Biotin_COase_C"/>
</dbReference>
<evidence type="ECO:0000256" key="6">
    <source>
        <dbReference type="PROSITE-ProRule" id="PRU00409"/>
    </source>
</evidence>
<sequence>MSFGTLLVANRGEIAVRVLRAARDAGLRTVAVYSDADRDAPHVRVADTAVRLGPPPAADSYLSIPALIDAASRSGADAVHPGYGFLSERAEFASACREAGLVFVGPSPEVIELMGRKDEARRIAAAAGVPMLPAVEGADDAALMTAARVEIGFPLLVKAVSGGGGKGMRIVREDAALPAALASARREAKAAFGDDTMLIERYVEHGRHIEVQVLADSHGNVLHLYDRDCSVQRRHQKVVEEAPAPTISTAVRDTVTSAAVRLASQVGYVNAGTVEFLVQGEEAYFLEMNTRLQVEHPVTELVTGVDLVAEQLRIAQGEALAFTQEQVTVTGHAIEARVYAEDPGAQFLPQAGVARTVRWSPRARVDEALVGGQEVGTWYDPMLAKVISHAPTREAARQRLVEAIDDSAIIGLTTNLGFLRRLLAGREFTAARIDTAWLDRADTPFPVDLPYLPLVVAAWLLADDGDPPHPFRARDGWRDGGPAAPIVRTLTVGEVRRIVRVDRSAHEVRLEGGRPPGAGRPGSAEHAGGDGHRVATVHPMLALPGRARLEIDGVVHEVTHELDEFEAGSAVVCLHGQNHTIRPASSLAAEHAAPTEDVVRAPMPGLVLSVVVQAGQTVVKGEHLGVLEAMKMEVTLTAPHDGTVGTVAVASGDQVAAGQELFSVTSDSHDSETGGAATVATGAPAP</sequence>
<dbReference type="InterPro" id="IPR005481">
    <property type="entry name" value="BC-like_N"/>
</dbReference>
<evidence type="ECO:0000256" key="3">
    <source>
        <dbReference type="ARBA" id="ARBA00022741"/>
    </source>
</evidence>
<evidence type="ECO:0000259" key="10">
    <source>
        <dbReference type="PROSITE" id="PS50979"/>
    </source>
</evidence>
<feature type="domain" description="Biotin carboxylation" evidence="10">
    <location>
        <begin position="2"/>
        <end position="443"/>
    </location>
</feature>
<dbReference type="Pfam" id="PF02785">
    <property type="entry name" value="Biotin_carb_C"/>
    <property type="match status" value="1"/>
</dbReference>
<gene>
    <name evidence="11" type="ORF">EXU48_01275</name>
</gene>
<dbReference type="SUPFAM" id="SSF52440">
    <property type="entry name" value="PreATP-grasp domain"/>
    <property type="match status" value="1"/>
</dbReference>
<dbReference type="InterPro" id="IPR001882">
    <property type="entry name" value="Biotin_BS"/>
</dbReference>
<feature type="domain" description="Lipoyl-binding" evidence="8">
    <location>
        <begin position="588"/>
        <end position="665"/>
    </location>
</feature>
<evidence type="ECO:0000313" key="11">
    <source>
        <dbReference type="EMBL" id="TDE98860.1"/>
    </source>
</evidence>
<comment type="cofactor">
    <cofactor evidence="1">
        <name>biotin</name>
        <dbReference type="ChEBI" id="CHEBI:57586"/>
    </cofactor>
</comment>
<name>A0ABY2EA87_9MICO</name>
<dbReference type="SUPFAM" id="SSF56059">
    <property type="entry name" value="Glutathione synthetase ATP-binding domain-like"/>
    <property type="match status" value="1"/>
</dbReference>
<feature type="compositionally biased region" description="Low complexity" evidence="7">
    <location>
        <begin position="673"/>
        <end position="686"/>
    </location>
</feature>
<dbReference type="InterPro" id="IPR011054">
    <property type="entry name" value="Rudment_hybrid_motif"/>
</dbReference>
<feature type="region of interest" description="Disordered" evidence="7">
    <location>
        <begin position="508"/>
        <end position="531"/>
    </location>
</feature>
<dbReference type="InterPro" id="IPR011053">
    <property type="entry name" value="Single_hybrid_motif"/>
</dbReference>
<evidence type="ECO:0000256" key="1">
    <source>
        <dbReference type="ARBA" id="ARBA00001953"/>
    </source>
</evidence>